<keyword evidence="2" id="KW-0732">Signal</keyword>
<gene>
    <name evidence="3" type="ORF">FK004_11355</name>
</gene>
<evidence type="ECO:0000313" key="3">
    <source>
        <dbReference type="EMBL" id="AWG25775.1"/>
    </source>
</evidence>
<dbReference type="AlphaFoldDB" id="A0A2S1LPU6"/>
<name>A0A2S1LPU6_9FLAO</name>
<dbReference type="InterPro" id="IPR046535">
    <property type="entry name" value="DUF6600"/>
</dbReference>
<proteinExistence type="predicted"/>
<dbReference type="Pfam" id="PF20245">
    <property type="entry name" value="DUF6600"/>
    <property type="match status" value="1"/>
</dbReference>
<dbReference type="RefSeq" id="WP_108737346.1">
    <property type="nucleotide sequence ID" value="NZ_CP020919.1"/>
</dbReference>
<dbReference type="OrthoDB" id="5485224at2"/>
<sequence length="321" mass="37671">MTHKLIGTSFFWALCFMVVSGSSIRAQDPGSATVTYQTFYDNLSPYGTWIDYPNYGHVWNPRVEGDFRPYNTNGRWISSQEGWTWASDYNWGWAPFHYGRWLYDDLYGWLWIPGYEWSPAWVTWGTVDNYYCWAPLMPGIDGIRQYDTWRPHSFYWNACSRDHIYDRNLSAVIERPERVSNFANRISIVNNFTTTRNHNLYYSKGPEVQEVQKYVSRKIDQAPLKEIQKMSPTMAKDNPMKVYRPAIQPPEETRQQFPQQSLQPQEFRKAETSKLRPIMTEEQIPTMQHTEQRANIERLPAFHAEAGNFRNSGGGGGRRSN</sequence>
<reference evidence="3 4" key="1">
    <citation type="submission" date="2017-04" db="EMBL/GenBank/DDBJ databases">
        <title>Complete genome sequence of Flavobacterium kingsejong AJ004.</title>
        <authorList>
            <person name="Lee P.C."/>
        </authorList>
    </citation>
    <scope>NUCLEOTIDE SEQUENCE [LARGE SCALE GENOMIC DNA]</scope>
    <source>
        <strain evidence="3 4">AJ004</strain>
    </source>
</reference>
<dbReference type="Proteomes" id="UP000244677">
    <property type="component" value="Chromosome"/>
</dbReference>
<dbReference type="KEGG" id="fki:FK004_11355"/>
<feature type="chain" id="PRO_5015498085" evidence="2">
    <location>
        <begin position="27"/>
        <end position="321"/>
    </location>
</feature>
<evidence type="ECO:0000313" key="4">
    <source>
        <dbReference type="Proteomes" id="UP000244677"/>
    </source>
</evidence>
<evidence type="ECO:0000256" key="2">
    <source>
        <dbReference type="SAM" id="SignalP"/>
    </source>
</evidence>
<dbReference type="EMBL" id="CP020919">
    <property type="protein sequence ID" value="AWG25775.1"/>
    <property type="molecule type" value="Genomic_DNA"/>
</dbReference>
<keyword evidence="4" id="KW-1185">Reference proteome</keyword>
<organism evidence="3 4">
    <name type="scientific">Flavobacterium kingsejongi</name>
    <dbReference type="NCBI Taxonomy" id="1678728"/>
    <lineage>
        <taxon>Bacteria</taxon>
        <taxon>Pseudomonadati</taxon>
        <taxon>Bacteroidota</taxon>
        <taxon>Flavobacteriia</taxon>
        <taxon>Flavobacteriales</taxon>
        <taxon>Flavobacteriaceae</taxon>
        <taxon>Flavobacterium</taxon>
    </lineage>
</organism>
<accession>A0A2S1LPU6</accession>
<feature type="region of interest" description="Disordered" evidence="1">
    <location>
        <begin position="251"/>
        <end position="288"/>
    </location>
</feature>
<feature type="signal peptide" evidence="2">
    <location>
        <begin position="1"/>
        <end position="26"/>
    </location>
</feature>
<evidence type="ECO:0000256" key="1">
    <source>
        <dbReference type="SAM" id="MobiDB-lite"/>
    </source>
</evidence>
<protein>
    <submittedName>
        <fullName evidence="3">Uncharacterized protein</fullName>
    </submittedName>
</protein>
<feature type="compositionally biased region" description="Low complexity" evidence="1">
    <location>
        <begin position="255"/>
        <end position="265"/>
    </location>
</feature>